<gene>
    <name evidence="8" type="ORF">CSC94_18380</name>
</gene>
<keyword evidence="9" id="KW-1185">Reference proteome</keyword>
<dbReference type="PANTHER" id="PTHR32322">
    <property type="entry name" value="INNER MEMBRANE TRANSPORTER"/>
    <property type="match status" value="1"/>
</dbReference>
<feature type="domain" description="EamA" evidence="7">
    <location>
        <begin position="12"/>
        <end position="136"/>
    </location>
</feature>
<evidence type="ECO:0000256" key="4">
    <source>
        <dbReference type="ARBA" id="ARBA00022989"/>
    </source>
</evidence>
<evidence type="ECO:0000313" key="9">
    <source>
        <dbReference type="Proteomes" id="UP000221168"/>
    </source>
</evidence>
<feature type="transmembrane region" description="Helical" evidence="6">
    <location>
        <begin position="212"/>
        <end position="233"/>
    </location>
</feature>
<dbReference type="AlphaFoldDB" id="A0A2G1QJ75"/>
<protein>
    <submittedName>
        <fullName evidence="8">EamA family transporter</fullName>
    </submittedName>
</protein>
<dbReference type="SUPFAM" id="SSF103481">
    <property type="entry name" value="Multidrug resistance efflux transporter EmrE"/>
    <property type="match status" value="2"/>
</dbReference>
<dbReference type="OrthoDB" id="9809509at2"/>
<dbReference type="Proteomes" id="UP000221168">
    <property type="component" value="Unassembled WGS sequence"/>
</dbReference>
<name>A0A2G1QJ75_9HYPH</name>
<feature type="domain" description="EamA" evidence="7">
    <location>
        <begin position="155"/>
        <end position="284"/>
    </location>
</feature>
<organism evidence="8 9">
    <name type="scientific">Zhengella mangrovi</name>
    <dbReference type="NCBI Taxonomy" id="1982044"/>
    <lineage>
        <taxon>Bacteria</taxon>
        <taxon>Pseudomonadati</taxon>
        <taxon>Pseudomonadota</taxon>
        <taxon>Alphaproteobacteria</taxon>
        <taxon>Hyphomicrobiales</taxon>
        <taxon>Notoacmeibacteraceae</taxon>
        <taxon>Zhengella</taxon>
    </lineage>
</organism>
<feature type="transmembrane region" description="Helical" evidence="6">
    <location>
        <begin position="146"/>
        <end position="169"/>
    </location>
</feature>
<dbReference type="Gene3D" id="1.10.3730.20">
    <property type="match status" value="1"/>
</dbReference>
<feature type="transmembrane region" description="Helical" evidence="6">
    <location>
        <begin position="35"/>
        <end position="54"/>
    </location>
</feature>
<feature type="transmembrane region" description="Helical" evidence="6">
    <location>
        <begin position="122"/>
        <end position="140"/>
    </location>
</feature>
<comment type="similarity">
    <text evidence="2">Belongs to the EamA transporter family.</text>
</comment>
<evidence type="ECO:0000313" key="8">
    <source>
        <dbReference type="EMBL" id="PHP65562.1"/>
    </source>
</evidence>
<evidence type="ECO:0000256" key="3">
    <source>
        <dbReference type="ARBA" id="ARBA00022692"/>
    </source>
</evidence>
<dbReference type="PANTHER" id="PTHR32322:SF2">
    <property type="entry name" value="EAMA DOMAIN-CONTAINING PROTEIN"/>
    <property type="match status" value="1"/>
</dbReference>
<evidence type="ECO:0000256" key="6">
    <source>
        <dbReference type="SAM" id="Phobius"/>
    </source>
</evidence>
<feature type="transmembrane region" description="Helical" evidence="6">
    <location>
        <begin position="267"/>
        <end position="286"/>
    </location>
</feature>
<reference evidence="8 9" key="1">
    <citation type="submission" date="2017-10" db="EMBL/GenBank/DDBJ databases">
        <title>Sedimentibacterium mangrovi gen. nov., sp. nov., a novel member of family Phyllobacteriacea isolated from mangrove sediment.</title>
        <authorList>
            <person name="Liao H."/>
            <person name="Tian Y."/>
        </authorList>
    </citation>
    <scope>NUCLEOTIDE SEQUENCE [LARGE SCALE GENOMIC DNA]</scope>
    <source>
        <strain evidence="8 9">X9-2-2</strain>
    </source>
</reference>
<comment type="caution">
    <text evidence="8">The sequence shown here is derived from an EMBL/GenBank/DDBJ whole genome shotgun (WGS) entry which is preliminary data.</text>
</comment>
<keyword evidence="3 6" id="KW-0812">Transmembrane</keyword>
<accession>A0A2G1QJ75</accession>
<comment type="subcellular location">
    <subcellularLocation>
        <location evidence="1">Membrane</location>
        <topology evidence="1">Multi-pass membrane protein</topology>
    </subcellularLocation>
</comment>
<keyword evidence="4 6" id="KW-1133">Transmembrane helix</keyword>
<dbReference type="InterPro" id="IPR000620">
    <property type="entry name" value="EamA_dom"/>
</dbReference>
<evidence type="ECO:0000259" key="7">
    <source>
        <dbReference type="Pfam" id="PF00892"/>
    </source>
</evidence>
<feature type="transmembrane region" description="Helical" evidence="6">
    <location>
        <begin position="91"/>
        <end position="110"/>
    </location>
</feature>
<dbReference type="InterPro" id="IPR037185">
    <property type="entry name" value="EmrE-like"/>
</dbReference>
<keyword evidence="5 6" id="KW-0472">Membrane</keyword>
<feature type="transmembrane region" description="Helical" evidence="6">
    <location>
        <begin position="66"/>
        <end position="85"/>
    </location>
</feature>
<feature type="transmembrane region" description="Helical" evidence="6">
    <location>
        <begin position="181"/>
        <end position="200"/>
    </location>
</feature>
<evidence type="ECO:0000256" key="5">
    <source>
        <dbReference type="ARBA" id="ARBA00023136"/>
    </source>
</evidence>
<evidence type="ECO:0000256" key="2">
    <source>
        <dbReference type="ARBA" id="ARBA00007362"/>
    </source>
</evidence>
<dbReference type="InterPro" id="IPR050638">
    <property type="entry name" value="AA-Vitamin_Transporters"/>
</dbReference>
<dbReference type="GO" id="GO:0016020">
    <property type="term" value="C:membrane"/>
    <property type="evidence" value="ECO:0007669"/>
    <property type="project" value="UniProtKB-SubCell"/>
</dbReference>
<feature type="transmembrane region" description="Helical" evidence="6">
    <location>
        <begin position="245"/>
        <end position="261"/>
    </location>
</feature>
<evidence type="ECO:0000256" key="1">
    <source>
        <dbReference type="ARBA" id="ARBA00004141"/>
    </source>
</evidence>
<dbReference type="EMBL" id="PDVP01000014">
    <property type="protein sequence ID" value="PHP65562.1"/>
    <property type="molecule type" value="Genomic_DNA"/>
</dbReference>
<proteinExistence type="inferred from homology"/>
<sequence length="298" mass="31638">MTPTRLAPPLFVALWATGFIGARYAMPYAEPFTFLGIRFVISAALIAGLVLWFAGPRLKPSHIYNSMIAGMLMHGVYLGGVFWAIRHGMPAGLSALIIGLQPLVTAFMAVPALGERVTLRHWTGLVVGFAGVAIVLWPKIGVIGAGVNGATLTASIISVLGMSAGTIWQKRFVQGANLLRGTFWQYLGGVIAALPMVLFFETGQVVVNGSTIFAMAWLVLVLSIGAIMLLMYLIREGAISKVASLFYLVPACTAVFAWILFDEELLPIQIAGMAVTSFGVALATMANQKPAPAARGNA</sequence>
<dbReference type="RefSeq" id="WP_099307834.1">
    <property type="nucleotide sequence ID" value="NZ_PDVP01000014.1"/>
</dbReference>
<dbReference type="Pfam" id="PF00892">
    <property type="entry name" value="EamA"/>
    <property type="match status" value="2"/>
</dbReference>